<dbReference type="InterPro" id="IPR001322">
    <property type="entry name" value="Lamin_tail_dom"/>
</dbReference>
<dbReference type="Pfam" id="PF00041">
    <property type="entry name" value="fn3"/>
    <property type="match status" value="2"/>
</dbReference>
<dbReference type="PANTHER" id="PTHR46957">
    <property type="entry name" value="CYTOKINE RECEPTOR"/>
    <property type="match status" value="1"/>
</dbReference>
<dbReference type="CDD" id="cd00063">
    <property type="entry name" value="FN3"/>
    <property type="match status" value="2"/>
</dbReference>
<evidence type="ECO:0000256" key="1">
    <source>
        <dbReference type="SAM" id="Phobius"/>
    </source>
</evidence>
<proteinExistence type="predicted"/>
<dbReference type="AlphaFoldDB" id="A0A417YEQ1"/>
<dbReference type="PROSITE" id="PS51841">
    <property type="entry name" value="LTD"/>
    <property type="match status" value="1"/>
</dbReference>
<dbReference type="SUPFAM" id="SSF49265">
    <property type="entry name" value="Fibronectin type III"/>
    <property type="match status" value="1"/>
</dbReference>
<dbReference type="SMART" id="SM00060">
    <property type="entry name" value="FN3"/>
    <property type="match status" value="2"/>
</dbReference>
<dbReference type="EMBL" id="QWEG01000024">
    <property type="protein sequence ID" value="RHW31167.1"/>
    <property type="molecule type" value="Genomic_DNA"/>
</dbReference>
<keyword evidence="5" id="KW-1185">Reference proteome</keyword>
<evidence type="ECO:0000313" key="4">
    <source>
        <dbReference type="EMBL" id="RHW31167.1"/>
    </source>
</evidence>
<keyword evidence="1" id="KW-1133">Transmembrane helix</keyword>
<evidence type="ECO:0000259" key="2">
    <source>
        <dbReference type="PROSITE" id="PS50853"/>
    </source>
</evidence>
<evidence type="ECO:0000259" key="3">
    <source>
        <dbReference type="PROSITE" id="PS51841"/>
    </source>
</evidence>
<dbReference type="SUPFAM" id="SSF74853">
    <property type="entry name" value="Lamin A/C globular tail domain"/>
    <property type="match status" value="2"/>
</dbReference>
<dbReference type="InterPro" id="IPR003961">
    <property type="entry name" value="FN3_dom"/>
</dbReference>
<keyword evidence="1" id="KW-0472">Membrane</keyword>
<accession>A0A417YEQ1</accession>
<feature type="domain" description="Fibronectin type-III" evidence="2">
    <location>
        <begin position="324"/>
        <end position="413"/>
    </location>
</feature>
<dbReference type="InterPro" id="IPR013783">
    <property type="entry name" value="Ig-like_fold"/>
</dbReference>
<evidence type="ECO:0000313" key="5">
    <source>
        <dbReference type="Proteomes" id="UP000284416"/>
    </source>
</evidence>
<protein>
    <recommendedName>
        <fullName evidence="6">Lamin tail domain-containing protein</fullName>
    </recommendedName>
</protein>
<name>A0A417YEQ1_9BACI</name>
<dbReference type="InterPro" id="IPR050713">
    <property type="entry name" value="RTP_Phos/Ushers"/>
</dbReference>
<dbReference type="Pfam" id="PF00932">
    <property type="entry name" value="LTD"/>
    <property type="match status" value="1"/>
</dbReference>
<keyword evidence="1" id="KW-0812">Transmembrane</keyword>
<dbReference type="InterPro" id="IPR036415">
    <property type="entry name" value="Lamin_tail_dom_sf"/>
</dbReference>
<gene>
    <name evidence="4" type="ORF">D1B31_22530</name>
</gene>
<dbReference type="PROSITE" id="PS50853">
    <property type="entry name" value="FN3"/>
    <property type="match status" value="2"/>
</dbReference>
<dbReference type="GO" id="GO:0016020">
    <property type="term" value="C:membrane"/>
    <property type="evidence" value="ECO:0007669"/>
    <property type="project" value="UniProtKB-SubCell"/>
</dbReference>
<feature type="transmembrane region" description="Helical" evidence="1">
    <location>
        <begin position="28"/>
        <end position="48"/>
    </location>
</feature>
<dbReference type="Gene3D" id="2.60.40.10">
    <property type="entry name" value="Immunoglobulins"/>
    <property type="match status" value="3"/>
</dbReference>
<dbReference type="InterPro" id="IPR036116">
    <property type="entry name" value="FN3_sf"/>
</dbReference>
<feature type="domain" description="Fibronectin type-III" evidence="2">
    <location>
        <begin position="233"/>
        <end position="318"/>
    </location>
</feature>
<feature type="domain" description="LTD" evidence="3">
    <location>
        <begin position="46"/>
        <end position="208"/>
    </location>
</feature>
<reference evidence="4 5" key="1">
    <citation type="journal article" date="2017" name="Int. J. Syst. Evol. Microbiol.">
        <title>Bacillus notoginsengisoli sp. nov., a novel bacterium isolated from the rhizosphere of Panax notoginseng.</title>
        <authorList>
            <person name="Zhang M.Y."/>
            <person name="Cheng J."/>
            <person name="Cai Y."/>
            <person name="Zhang T.Y."/>
            <person name="Wu Y.Y."/>
            <person name="Manikprabhu D."/>
            <person name="Li W.J."/>
            <person name="Zhang Y.X."/>
        </authorList>
    </citation>
    <scope>NUCLEOTIDE SEQUENCE [LARGE SCALE GENOMIC DNA]</scope>
    <source>
        <strain evidence="4 5">JCM 30743</strain>
    </source>
</reference>
<comment type="caution">
    <text evidence="4">The sequence shown here is derived from an EMBL/GenBank/DDBJ whole genome shotgun (WGS) entry which is preliminary data.</text>
</comment>
<sequence length="1025" mass="113437">MFNMRATARFSIYLIKGGNKMGNKLHKWLIYAVAVLLAAGNISFLFVAKTKASETGAAPALVITEIVVKSDGEGQPYEYVEIYNTTSNDINLEKYQLQYFTSNMSNPANRWQITNKTIKAKDTMVLWLKKYDDPNVPLWEFNTNYNVLLTKDQVYEVKLTSSAQGLHDSALRKVGIAGVDGVPISTALINEGGADGFTNRSVIYQIANSAEMAKIENNSQATPGTVIPTQYNGPAAPSEITAAPKNQAVLLSWEAIEGAVAYKIYVSPSSELKTVSDGTSYTIEGLINGQVYEFRITSIDSEGNESPSSPAVKTTPQEIVDTEAPAPPTGLISVSGKDYVTLSWNKNSEKDLAGYSLYINGTVYGTSETNSTTVSPLKLGREYTFEVTAFDFAGNESVKSSPLIAGPSETVPIPQLLITEAVPDTDNYAGYDAFEYIEVFNNSAQQVDLKGYRIKSGNWNMEITDTLIIDSWDSHVFWTRRQEIAPIPSLAFNHYYFSSYKSKYVDDARLTILENIGGLVNSGTQTVTILNPQGVEVVKANYSGDLVSLGNSIVFSYPKDGSITMETLAGHHKSTPGWVEENQAPPRTIADEVPPFGPANIRAEAGHGEVRVMWDLNEEDDIYRYHIYKDGILEFSVLPSKQEYTLSLLMGNKDVVLEMAVEDISGNISRKSAPITVRPAHQLITQEERTPNLRDPKYQGLWDISEDGPIIPGLVQDLVPQGIAYYKKEDWVLTINYLDDGRPGTLTVTNATTGKLLKSVTLYNTDGSPYTGHAGGLTVSKEHGWIASENYLFQFKLSDLVKAKSNDEIQFINQIPVPVNAAYNVYDEGILWIGEFYEEKSYPTDPSHHLVNRKGITHYAWMIGFDLQSSNDMLSKKQWSGKLDEPAIPDYVLSTTEKVQGAIVQKKGITLSTSYGRANDSVLYRYEHPLKEAAHGTVSVGGKEVPLWFLDGAGSKPRESIEAIPMPEGIVVVGRELYVLFESGANKYRYTTTYPMDRMLKIDLKTLMKDDKDIIKEERKNSKGE</sequence>
<dbReference type="Proteomes" id="UP000284416">
    <property type="component" value="Unassembled WGS sequence"/>
</dbReference>
<evidence type="ECO:0008006" key="6">
    <source>
        <dbReference type="Google" id="ProtNLM"/>
    </source>
</evidence>
<organism evidence="4 5">
    <name type="scientific">Neobacillus notoginsengisoli</name>
    <dbReference type="NCBI Taxonomy" id="1578198"/>
    <lineage>
        <taxon>Bacteria</taxon>
        <taxon>Bacillati</taxon>
        <taxon>Bacillota</taxon>
        <taxon>Bacilli</taxon>
        <taxon>Bacillales</taxon>
        <taxon>Bacillaceae</taxon>
        <taxon>Neobacillus</taxon>
    </lineage>
</organism>
<dbReference type="PANTHER" id="PTHR46957:SF3">
    <property type="entry name" value="CYTOKINE RECEPTOR"/>
    <property type="match status" value="1"/>
</dbReference>